<name>A0A9P5PZZ5_9AGAR</name>
<dbReference type="EMBL" id="JADNRY010000031">
    <property type="protein sequence ID" value="KAF9071592.1"/>
    <property type="molecule type" value="Genomic_DNA"/>
</dbReference>
<reference evidence="2" key="1">
    <citation type="submission" date="2020-11" db="EMBL/GenBank/DDBJ databases">
        <authorList>
            <consortium name="DOE Joint Genome Institute"/>
            <person name="Ahrendt S."/>
            <person name="Riley R."/>
            <person name="Andreopoulos W."/>
            <person name="Labutti K."/>
            <person name="Pangilinan J."/>
            <person name="Ruiz-Duenas F.J."/>
            <person name="Barrasa J.M."/>
            <person name="Sanchez-Garcia M."/>
            <person name="Camarero S."/>
            <person name="Miyauchi S."/>
            <person name="Serrano A."/>
            <person name="Linde D."/>
            <person name="Babiker R."/>
            <person name="Drula E."/>
            <person name="Ayuso-Fernandez I."/>
            <person name="Pacheco R."/>
            <person name="Padilla G."/>
            <person name="Ferreira P."/>
            <person name="Barriuso J."/>
            <person name="Kellner H."/>
            <person name="Castanera R."/>
            <person name="Alfaro M."/>
            <person name="Ramirez L."/>
            <person name="Pisabarro A.G."/>
            <person name="Kuo A."/>
            <person name="Tritt A."/>
            <person name="Lipzen A."/>
            <person name="He G."/>
            <person name="Yan M."/>
            <person name="Ng V."/>
            <person name="Cullen D."/>
            <person name="Martin F."/>
            <person name="Rosso M.-N."/>
            <person name="Henrissat B."/>
            <person name="Hibbett D."/>
            <person name="Martinez A.T."/>
            <person name="Grigoriev I.V."/>
        </authorList>
    </citation>
    <scope>NUCLEOTIDE SEQUENCE</scope>
    <source>
        <strain evidence="2">AH 40177</strain>
    </source>
</reference>
<organism evidence="2 3">
    <name type="scientific">Rhodocollybia butyracea</name>
    <dbReference type="NCBI Taxonomy" id="206335"/>
    <lineage>
        <taxon>Eukaryota</taxon>
        <taxon>Fungi</taxon>
        <taxon>Dikarya</taxon>
        <taxon>Basidiomycota</taxon>
        <taxon>Agaricomycotina</taxon>
        <taxon>Agaricomycetes</taxon>
        <taxon>Agaricomycetidae</taxon>
        <taxon>Agaricales</taxon>
        <taxon>Marasmiineae</taxon>
        <taxon>Omphalotaceae</taxon>
        <taxon>Rhodocollybia</taxon>
    </lineage>
</organism>
<gene>
    <name evidence="2" type="ORF">BDP27DRAFT_1446299</name>
</gene>
<sequence length="452" mass="50271">MLLASSMLAVCIPMPPERSNKRLRADTDTNVPPKKKAKNSGYKPGGHKTSGPGGSRPKNSKPLERTVTFIKERESEIDGSKKPVFPKEYKDKALATAIDNAIGSFVPTCYNFKGSWAPSYFRLGKYKVSMVYFIVTEDSDKGRTTWFGWAADGPTFQRDRIRDSYGSMYAAVTSGDPAQGEFKALVEPPSVNNGIEKLERKAWGDRLRIFNINFMKIGPAAPVEPLERPQLVGGIRTVHFIKDRRGTTTGSETRDTEFLPNHEFTYRGLTDAINVAMGSRVTTIYKGALAPLDEEDMYMVYFKVTEEGREPCYGWAAKGTKWIWHGKRIKKEGVKIYATVSFSDLAREFKPHVKPLNSAADDPTSRMRKVWEKALGLFNKNFNSPPPGTAERPSTSSSSSSTFSESGERSASPDRSFWESLGDLPEHDKSNSPWILDAFPDTDGSLGTLEQG</sequence>
<dbReference type="AlphaFoldDB" id="A0A9P5PZZ5"/>
<proteinExistence type="predicted"/>
<evidence type="ECO:0000256" key="1">
    <source>
        <dbReference type="SAM" id="MobiDB-lite"/>
    </source>
</evidence>
<evidence type="ECO:0000313" key="2">
    <source>
        <dbReference type="EMBL" id="KAF9071592.1"/>
    </source>
</evidence>
<comment type="caution">
    <text evidence="2">The sequence shown here is derived from an EMBL/GenBank/DDBJ whole genome shotgun (WGS) entry which is preliminary data.</text>
</comment>
<feature type="compositionally biased region" description="Basic and acidic residues" evidence="1">
    <location>
        <begin position="18"/>
        <end position="27"/>
    </location>
</feature>
<protein>
    <submittedName>
        <fullName evidence="2">Uncharacterized protein</fullName>
    </submittedName>
</protein>
<feature type="compositionally biased region" description="Low complexity" evidence="1">
    <location>
        <begin position="389"/>
        <end position="405"/>
    </location>
</feature>
<feature type="region of interest" description="Disordered" evidence="1">
    <location>
        <begin position="13"/>
        <end position="63"/>
    </location>
</feature>
<accession>A0A9P5PZZ5</accession>
<dbReference type="Proteomes" id="UP000772434">
    <property type="component" value="Unassembled WGS sequence"/>
</dbReference>
<evidence type="ECO:0000313" key="3">
    <source>
        <dbReference type="Proteomes" id="UP000772434"/>
    </source>
</evidence>
<keyword evidence="3" id="KW-1185">Reference proteome</keyword>
<feature type="region of interest" description="Disordered" evidence="1">
    <location>
        <begin position="379"/>
        <end position="452"/>
    </location>
</feature>